<sequence length="230" mass="24910">MSTPNSQSDASDSEPDAGFVIRLGKIQTIGQLYQSKVLQAAAAENVHYKPNSTLLGRVCLFQGDITRLGLDSIVNAANKSLLGRGGVDGAIHIGAGPKLLDECRGLNGCLTGQSKITRGYDLPAAHVIHTVGPIYSSESKEESAELLTSCYRTSLQLAVDHSLRHIAFPSISTGIYGYPIEAATRIALDEVRRFSESEVGDKLDRIVFVVWSNRDKGVYESLIPEYFPVE</sequence>
<dbReference type="AlphaFoldDB" id="A0A0C9YIX3"/>
<proteinExistence type="predicted"/>
<accession>A0A0C9YIX3</accession>
<dbReference type="Proteomes" id="UP000054477">
    <property type="component" value="Unassembled WGS sequence"/>
</dbReference>
<evidence type="ECO:0000313" key="2">
    <source>
        <dbReference type="EMBL" id="KIK10282.1"/>
    </source>
</evidence>
<dbReference type="PANTHER" id="PTHR11106">
    <property type="entry name" value="GANGLIOSIDE INDUCED DIFFERENTIATION ASSOCIATED PROTEIN 2-RELATED"/>
    <property type="match status" value="1"/>
</dbReference>
<evidence type="ECO:0000313" key="3">
    <source>
        <dbReference type="Proteomes" id="UP000054477"/>
    </source>
</evidence>
<evidence type="ECO:0000259" key="1">
    <source>
        <dbReference type="PROSITE" id="PS51154"/>
    </source>
</evidence>
<dbReference type="SUPFAM" id="SSF52949">
    <property type="entry name" value="Macro domain-like"/>
    <property type="match status" value="1"/>
</dbReference>
<dbReference type="PANTHER" id="PTHR11106:SF27">
    <property type="entry name" value="MACRO DOMAIN-CONTAINING PROTEIN"/>
    <property type="match status" value="1"/>
</dbReference>
<dbReference type="OrthoDB" id="6077599at2759"/>
<dbReference type="SMART" id="SM00506">
    <property type="entry name" value="A1pp"/>
    <property type="match status" value="1"/>
</dbReference>
<dbReference type="InterPro" id="IPR043472">
    <property type="entry name" value="Macro_dom-like"/>
</dbReference>
<dbReference type="STRING" id="1095629.A0A0C9YIX3"/>
<dbReference type="HOGENOM" id="CLU_046550_3_0_1"/>
<name>A0A0C9YIX3_9AGAR</name>
<dbReference type="CDD" id="cd02908">
    <property type="entry name" value="Macro_OAADPr_deacetylase"/>
    <property type="match status" value="1"/>
</dbReference>
<reference evidence="2 3" key="1">
    <citation type="submission" date="2014-04" db="EMBL/GenBank/DDBJ databases">
        <authorList>
            <consortium name="DOE Joint Genome Institute"/>
            <person name="Kuo A."/>
            <person name="Kohler A."/>
            <person name="Nagy L.G."/>
            <person name="Floudas D."/>
            <person name="Copeland A."/>
            <person name="Barry K.W."/>
            <person name="Cichocki N."/>
            <person name="Veneault-Fourrey C."/>
            <person name="LaButti K."/>
            <person name="Lindquist E.A."/>
            <person name="Lipzen A."/>
            <person name="Lundell T."/>
            <person name="Morin E."/>
            <person name="Murat C."/>
            <person name="Sun H."/>
            <person name="Tunlid A."/>
            <person name="Henrissat B."/>
            <person name="Grigoriev I.V."/>
            <person name="Hibbett D.S."/>
            <person name="Martin F."/>
            <person name="Nordberg H.P."/>
            <person name="Cantor M.N."/>
            <person name="Hua S.X."/>
        </authorList>
    </citation>
    <scope>NUCLEOTIDE SEQUENCE [LARGE SCALE GENOMIC DNA]</scope>
    <source>
        <strain evidence="2 3">LaAM-08-1</strain>
    </source>
</reference>
<dbReference type="InterPro" id="IPR002589">
    <property type="entry name" value="Macro_dom"/>
</dbReference>
<dbReference type="EMBL" id="KN838536">
    <property type="protein sequence ID" value="KIK10282.1"/>
    <property type="molecule type" value="Genomic_DNA"/>
</dbReference>
<dbReference type="Gene3D" id="3.40.220.10">
    <property type="entry name" value="Leucine Aminopeptidase, subunit E, domain 1"/>
    <property type="match status" value="1"/>
</dbReference>
<keyword evidence="3" id="KW-1185">Reference proteome</keyword>
<gene>
    <name evidence="2" type="ORF">K443DRAFT_670910</name>
</gene>
<dbReference type="Pfam" id="PF01661">
    <property type="entry name" value="Macro"/>
    <property type="match status" value="1"/>
</dbReference>
<dbReference type="NCBIfam" id="NF001664">
    <property type="entry name" value="PRK00431.1-6"/>
    <property type="match status" value="1"/>
</dbReference>
<feature type="domain" description="Macro" evidence="1">
    <location>
        <begin position="45"/>
        <end position="227"/>
    </location>
</feature>
<protein>
    <recommendedName>
        <fullName evidence="1">Macro domain-containing protein</fullName>
    </recommendedName>
</protein>
<reference evidence="3" key="2">
    <citation type="submission" date="2015-01" db="EMBL/GenBank/DDBJ databases">
        <title>Evolutionary Origins and Diversification of the Mycorrhizal Mutualists.</title>
        <authorList>
            <consortium name="DOE Joint Genome Institute"/>
            <consortium name="Mycorrhizal Genomics Consortium"/>
            <person name="Kohler A."/>
            <person name="Kuo A."/>
            <person name="Nagy L.G."/>
            <person name="Floudas D."/>
            <person name="Copeland A."/>
            <person name="Barry K.W."/>
            <person name="Cichocki N."/>
            <person name="Veneault-Fourrey C."/>
            <person name="LaButti K."/>
            <person name="Lindquist E.A."/>
            <person name="Lipzen A."/>
            <person name="Lundell T."/>
            <person name="Morin E."/>
            <person name="Murat C."/>
            <person name="Riley R."/>
            <person name="Ohm R."/>
            <person name="Sun H."/>
            <person name="Tunlid A."/>
            <person name="Henrissat B."/>
            <person name="Grigoriev I.V."/>
            <person name="Hibbett D.S."/>
            <person name="Martin F."/>
        </authorList>
    </citation>
    <scope>NUCLEOTIDE SEQUENCE [LARGE SCALE GENOMIC DNA]</scope>
    <source>
        <strain evidence="3">LaAM-08-1</strain>
    </source>
</reference>
<organism evidence="2 3">
    <name type="scientific">Laccaria amethystina LaAM-08-1</name>
    <dbReference type="NCBI Taxonomy" id="1095629"/>
    <lineage>
        <taxon>Eukaryota</taxon>
        <taxon>Fungi</taxon>
        <taxon>Dikarya</taxon>
        <taxon>Basidiomycota</taxon>
        <taxon>Agaricomycotina</taxon>
        <taxon>Agaricomycetes</taxon>
        <taxon>Agaricomycetidae</taxon>
        <taxon>Agaricales</taxon>
        <taxon>Agaricineae</taxon>
        <taxon>Hydnangiaceae</taxon>
        <taxon>Laccaria</taxon>
    </lineage>
</organism>
<dbReference type="PROSITE" id="PS51154">
    <property type="entry name" value="MACRO"/>
    <property type="match status" value="1"/>
</dbReference>